<dbReference type="Pfam" id="PF22570">
    <property type="entry name" value="LiaF-TM"/>
    <property type="match status" value="1"/>
</dbReference>
<feature type="transmembrane region" description="Helical" evidence="2">
    <location>
        <begin position="7"/>
        <end position="24"/>
    </location>
</feature>
<dbReference type="InterPro" id="IPR047793">
    <property type="entry name" value="LiaF_C"/>
</dbReference>
<feature type="transmembrane region" description="Helical" evidence="2">
    <location>
        <begin position="58"/>
        <end position="76"/>
    </location>
</feature>
<name>A0A1U9K5B1_9BACL</name>
<dbReference type="EMBL" id="CP019699">
    <property type="protein sequence ID" value="AQS55231.1"/>
    <property type="molecule type" value="Genomic_DNA"/>
</dbReference>
<feature type="compositionally biased region" description="Basic and acidic residues" evidence="1">
    <location>
        <begin position="149"/>
        <end position="178"/>
    </location>
</feature>
<dbReference type="KEGG" id="ntr:B0W44_05000"/>
<keyword evidence="2" id="KW-0812">Transmembrane</keyword>
<keyword evidence="2" id="KW-1133">Transmembrane helix</keyword>
<protein>
    <submittedName>
        <fullName evidence="5">Uncharacterized protein</fullName>
    </submittedName>
</protein>
<feature type="domain" description="Cell wall-active antibiotics response LiaF-like C-terminal" evidence="3">
    <location>
        <begin position="188"/>
        <end position="299"/>
    </location>
</feature>
<dbReference type="OrthoDB" id="2351415at2"/>
<dbReference type="RefSeq" id="WP_077719048.1">
    <property type="nucleotide sequence ID" value="NZ_CP019699.1"/>
</dbReference>
<dbReference type="Proteomes" id="UP000188603">
    <property type="component" value="Chromosome"/>
</dbReference>
<sequence>MNHSRVSTYVLGAILIVIGFGILFNNLNLFYFDVGSLIVPAVLTLIGVKLLDRGKRTAGGVVLGIGVLMLLGAFGINVGNLIGLAFSVAVIYFGYRMIRSKKKELAVPPVFERGDVNGASREGRGTSNGMRQEPHREEGEAAEGFTEDEMSRDREMPDGEKNTSYRAEQEASGRSYRNEAPKVKHSLIGNLYLSAPRWELTDMNIWHGFGDVKIDLSRALIHETETVVIINGWIGDIDIYVPYDLEIALTAHVNIGDVDIFGNKEGGINRNVSIETPHYRSASKRVRFVVSLLIGDVDVMYV</sequence>
<keyword evidence="6" id="KW-1185">Reference proteome</keyword>
<dbReference type="InterPro" id="IPR054331">
    <property type="entry name" value="LiaF_TM"/>
</dbReference>
<dbReference type="STRING" id="1471761.B0W44_05000"/>
<dbReference type="Pfam" id="PF09922">
    <property type="entry name" value="LiaF-like_C"/>
    <property type="match status" value="1"/>
</dbReference>
<keyword evidence="2" id="KW-0472">Membrane</keyword>
<proteinExistence type="predicted"/>
<dbReference type="InterPro" id="IPR024425">
    <property type="entry name" value="LiaF-like_C"/>
</dbReference>
<reference evidence="5 6" key="1">
    <citation type="journal article" date="2015" name="Int. J. Syst. Evol. Microbiol.">
        <title>Novibacillus thermophilus gen. nov., sp. nov., a Gram-staining-negative and moderately thermophilic member of the family Thermoactinomycetaceae.</title>
        <authorList>
            <person name="Yang G."/>
            <person name="Chen J."/>
            <person name="Zhou S."/>
        </authorList>
    </citation>
    <scope>NUCLEOTIDE SEQUENCE [LARGE SCALE GENOMIC DNA]</scope>
    <source>
        <strain evidence="5 6">SG-1</strain>
    </source>
</reference>
<accession>A0A1U9K5B1</accession>
<gene>
    <name evidence="5" type="ORF">B0W44_05000</name>
</gene>
<evidence type="ECO:0000313" key="5">
    <source>
        <dbReference type="EMBL" id="AQS55231.1"/>
    </source>
</evidence>
<evidence type="ECO:0000313" key="6">
    <source>
        <dbReference type="Proteomes" id="UP000188603"/>
    </source>
</evidence>
<feature type="transmembrane region" description="Helical" evidence="2">
    <location>
        <begin position="30"/>
        <end position="51"/>
    </location>
</feature>
<evidence type="ECO:0000256" key="2">
    <source>
        <dbReference type="SAM" id="Phobius"/>
    </source>
</evidence>
<feature type="domain" description="LiaF transmembrane" evidence="4">
    <location>
        <begin position="10"/>
        <end position="103"/>
    </location>
</feature>
<feature type="region of interest" description="Disordered" evidence="1">
    <location>
        <begin position="116"/>
        <end position="178"/>
    </location>
</feature>
<organism evidence="5 6">
    <name type="scientific">Novibacillus thermophilus</name>
    <dbReference type="NCBI Taxonomy" id="1471761"/>
    <lineage>
        <taxon>Bacteria</taxon>
        <taxon>Bacillati</taxon>
        <taxon>Bacillota</taxon>
        <taxon>Bacilli</taxon>
        <taxon>Bacillales</taxon>
        <taxon>Thermoactinomycetaceae</taxon>
        <taxon>Novibacillus</taxon>
    </lineage>
</organism>
<evidence type="ECO:0000259" key="3">
    <source>
        <dbReference type="Pfam" id="PF09922"/>
    </source>
</evidence>
<evidence type="ECO:0000256" key="1">
    <source>
        <dbReference type="SAM" id="MobiDB-lite"/>
    </source>
</evidence>
<dbReference type="AlphaFoldDB" id="A0A1U9K5B1"/>
<evidence type="ECO:0000259" key="4">
    <source>
        <dbReference type="Pfam" id="PF22570"/>
    </source>
</evidence>
<dbReference type="NCBIfam" id="NF040535">
    <property type="entry name" value="LiaF_C_term"/>
    <property type="match status" value="1"/>
</dbReference>